<feature type="signal peptide" evidence="1">
    <location>
        <begin position="1"/>
        <end position="21"/>
    </location>
</feature>
<sequence>MPVRGAHVALICSWIFGQCSALRWESDNVIKCDAINQYASEDCSVKILNLRSRALGKGFDCSWLPACSEDFTTPDGSQQCFRIVSSGVEYLVKITNDSQYDIFLRKDYVKLVFSDRFIDHPEFPLTYHIDLCLPSFTAYL</sequence>
<dbReference type="KEGG" id="goe:100904487"/>
<proteinExistence type="predicted"/>
<dbReference type="GeneID" id="100904487"/>
<feature type="chain" id="PRO_5042542145" evidence="1">
    <location>
        <begin position="22"/>
        <end position="140"/>
    </location>
</feature>
<reference evidence="3" key="1">
    <citation type="submission" date="2025-08" db="UniProtKB">
        <authorList>
            <consortium name="RefSeq"/>
        </authorList>
    </citation>
    <scope>IDENTIFICATION</scope>
</reference>
<keyword evidence="1" id="KW-0732">Signal</keyword>
<dbReference type="AlphaFoldDB" id="A0AAJ6QYY9"/>
<organism evidence="2 3">
    <name type="scientific">Galendromus occidentalis</name>
    <name type="common">western predatory mite</name>
    <dbReference type="NCBI Taxonomy" id="34638"/>
    <lineage>
        <taxon>Eukaryota</taxon>
        <taxon>Metazoa</taxon>
        <taxon>Ecdysozoa</taxon>
        <taxon>Arthropoda</taxon>
        <taxon>Chelicerata</taxon>
        <taxon>Arachnida</taxon>
        <taxon>Acari</taxon>
        <taxon>Parasitiformes</taxon>
        <taxon>Mesostigmata</taxon>
        <taxon>Gamasina</taxon>
        <taxon>Phytoseioidea</taxon>
        <taxon>Phytoseiidae</taxon>
        <taxon>Typhlodrominae</taxon>
        <taxon>Galendromus</taxon>
    </lineage>
</organism>
<evidence type="ECO:0000256" key="1">
    <source>
        <dbReference type="SAM" id="SignalP"/>
    </source>
</evidence>
<accession>A0AAJ6QYY9</accession>
<evidence type="ECO:0000313" key="2">
    <source>
        <dbReference type="Proteomes" id="UP000694867"/>
    </source>
</evidence>
<gene>
    <name evidence="3" type="primary">LOC100904487</name>
</gene>
<keyword evidence="2" id="KW-1185">Reference proteome</keyword>
<name>A0AAJ6QYY9_9ACAR</name>
<dbReference type="RefSeq" id="XP_003748343.1">
    <property type="nucleotide sequence ID" value="XM_003748295.1"/>
</dbReference>
<evidence type="ECO:0000313" key="3">
    <source>
        <dbReference type="RefSeq" id="XP_003748343.1"/>
    </source>
</evidence>
<protein>
    <submittedName>
        <fullName evidence="3">Uncharacterized protein LOC100904487</fullName>
    </submittedName>
</protein>
<dbReference type="Proteomes" id="UP000694867">
    <property type="component" value="Unplaced"/>
</dbReference>